<proteinExistence type="predicted"/>
<dbReference type="InterPro" id="IPR046341">
    <property type="entry name" value="SET_dom_sf"/>
</dbReference>
<dbReference type="CDD" id="cd10527">
    <property type="entry name" value="SET_LSMT"/>
    <property type="match status" value="1"/>
</dbReference>
<reference evidence="2 3" key="1">
    <citation type="journal article" date="2023" name="IScience">
        <title>Expanded male sex-determining region conserved during the evolution of homothallism in the green alga Volvox.</title>
        <authorList>
            <person name="Yamamoto K."/>
            <person name="Matsuzaki R."/>
            <person name="Mahakham W."/>
            <person name="Heman W."/>
            <person name="Sekimoto H."/>
            <person name="Kawachi M."/>
            <person name="Minakuchi Y."/>
            <person name="Toyoda A."/>
            <person name="Nozaki H."/>
        </authorList>
    </citation>
    <scope>NUCLEOTIDE SEQUENCE [LARGE SCALE GENOMIC DNA]</scope>
    <source>
        <strain evidence="2 3">NIES-4468</strain>
    </source>
</reference>
<accession>A0ABQ5S4E8</accession>
<comment type="caution">
    <text evidence="2">The sequence shown here is derived from an EMBL/GenBank/DDBJ whole genome shotgun (WGS) entry which is preliminary data.</text>
</comment>
<keyword evidence="3" id="KW-1185">Reference proteome</keyword>
<dbReference type="EMBL" id="BSDZ01000021">
    <property type="protein sequence ID" value="GLI64772.1"/>
    <property type="molecule type" value="Genomic_DNA"/>
</dbReference>
<organism evidence="2 3">
    <name type="scientific">Volvox africanus</name>
    <dbReference type="NCBI Taxonomy" id="51714"/>
    <lineage>
        <taxon>Eukaryota</taxon>
        <taxon>Viridiplantae</taxon>
        <taxon>Chlorophyta</taxon>
        <taxon>core chlorophytes</taxon>
        <taxon>Chlorophyceae</taxon>
        <taxon>CS clade</taxon>
        <taxon>Chlamydomonadales</taxon>
        <taxon>Volvocaceae</taxon>
        <taxon>Volvox</taxon>
    </lineage>
</organism>
<evidence type="ECO:0000256" key="1">
    <source>
        <dbReference type="SAM" id="MobiDB-lite"/>
    </source>
</evidence>
<dbReference type="PANTHER" id="PTHR13271:SF145">
    <property type="entry name" value="SET DOMAIN-CONTAINING PROTEIN"/>
    <property type="match status" value="1"/>
</dbReference>
<dbReference type="InterPro" id="IPR050600">
    <property type="entry name" value="SETD3_SETD6_MTase"/>
</dbReference>
<dbReference type="PANTHER" id="PTHR13271">
    <property type="entry name" value="UNCHARACTERIZED PUTATIVE METHYLTRANSFERASE"/>
    <property type="match status" value="1"/>
</dbReference>
<gene>
    <name evidence="2" type="ORF">VaNZ11_008175</name>
</gene>
<evidence type="ECO:0000313" key="3">
    <source>
        <dbReference type="Proteomes" id="UP001165090"/>
    </source>
</evidence>
<feature type="region of interest" description="Disordered" evidence="1">
    <location>
        <begin position="29"/>
        <end position="53"/>
    </location>
</feature>
<dbReference type="Proteomes" id="UP001165090">
    <property type="component" value="Unassembled WGS sequence"/>
</dbReference>
<dbReference type="Gene3D" id="3.90.1410.10">
    <property type="entry name" value="set domain protein methyltransferase, domain 1"/>
    <property type="match status" value="1"/>
</dbReference>
<evidence type="ECO:0000313" key="2">
    <source>
        <dbReference type="EMBL" id="GLI64772.1"/>
    </source>
</evidence>
<protein>
    <recommendedName>
        <fullName evidence="4">SET domain-containing protein</fullName>
    </recommendedName>
</protein>
<evidence type="ECO:0008006" key="4">
    <source>
        <dbReference type="Google" id="ProtNLM"/>
    </source>
</evidence>
<name>A0ABQ5S4E8_9CHLO</name>
<sequence length="416" mass="44466">MIIILQIPNPSGLARHSLGQADAEGRKVRPRISSQGSAASAVAPRPPPVPSTRRNCFGHRTTTTTTTIVVAAAAAPETSETASPVRGTCDAAAEDVRQDALRRWIEDHGGFVHENISVTSATQCGSRGLVANAAIGLDQLEASSLVVVPRALHMDNWAAEAAICPQLGSGTRQDAFREQLGQLQQVACCLAVERAKGSESFWLPYVRTLPDTPPNPWLLTGAELAEVLERTAEVAAAGSKQVEAESTTAEAAEAEAMRWPGGPVGCRTKWAAAVEAARRRYGAMAAEVLEVVGADSRQLRLDQEGLMWALGQVVSRSLGSGRSAGLLPLIDMTNHDSAARPPLMMLDDRDRLVYAVTSIRGGELAPLEPGQELFISYQAEDMSPLQAWLKWGFVPHTLPSNEAARGWVPGRRRDPA</sequence>
<dbReference type="SUPFAM" id="SSF82199">
    <property type="entry name" value="SET domain"/>
    <property type="match status" value="1"/>
</dbReference>